<dbReference type="EMBL" id="JH000550">
    <property type="protein sequence ID" value="EGW06401.1"/>
    <property type="molecule type" value="Genomic_DNA"/>
</dbReference>
<dbReference type="InParanoid" id="G3HNP8"/>
<dbReference type="AlphaFoldDB" id="G3HNP8"/>
<reference evidence="2" key="1">
    <citation type="journal article" date="2011" name="Nat. Biotechnol.">
        <title>The genomic sequence of the Chinese hamster ovary (CHO)-K1 cell line.</title>
        <authorList>
            <person name="Xu X."/>
            <person name="Nagarajan H."/>
            <person name="Lewis N.E."/>
            <person name="Pan S."/>
            <person name="Cai Z."/>
            <person name="Liu X."/>
            <person name="Chen W."/>
            <person name="Xie M."/>
            <person name="Wang W."/>
            <person name="Hammond S."/>
            <person name="Andersen M.R."/>
            <person name="Neff N."/>
            <person name="Passarelli B."/>
            <person name="Koh W."/>
            <person name="Fan H.C."/>
            <person name="Wang J."/>
            <person name="Gui Y."/>
            <person name="Lee K.H."/>
            <person name="Betenbaugh M.J."/>
            <person name="Quake S.R."/>
            <person name="Famili I."/>
            <person name="Palsson B.O."/>
            <person name="Wang J."/>
        </authorList>
    </citation>
    <scope>NUCLEOTIDE SEQUENCE [LARGE SCALE GENOMIC DNA]</scope>
    <source>
        <strain evidence="2">CHO K1 cell line</strain>
    </source>
</reference>
<organism evidence="1 2">
    <name type="scientific">Cricetulus griseus</name>
    <name type="common">Chinese hamster</name>
    <name type="synonym">Cricetulus barabensis griseus</name>
    <dbReference type="NCBI Taxonomy" id="10029"/>
    <lineage>
        <taxon>Eukaryota</taxon>
        <taxon>Metazoa</taxon>
        <taxon>Chordata</taxon>
        <taxon>Craniata</taxon>
        <taxon>Vertebrata</taxon>
        <taxon>Euteleostomi</taxon>
        <taxon>Mammalia</taxon>
        <taxon>Eutheria</taxon>
        <taxon>Euarchontoglires</taxon>
        <taxon>Glires</taxon>
        <taxon>Rodentia</taxon>
        <taxon>Myomorpha</taxon>
        <taxon>Muroidea</taxon>
        <taxon>Cricetidae</taxon>
        <taxon>Cricetinae</taxon>
        <taxon>Cricetulus</taxon>
    </lineage>
</organism>
<evidence type="ECO:0000313" key="1">
    <source>
        <dbReference type="EMBL" id="EGW06401.1"/>
    </source>
</evidence>
<name>G3HNP8_CRIGR</name>
<accession>G3HNP8</accession>
<protein>
    <submittedName>
        <fullName evidence="1">Uncharacterized protein</fullName>
    </submittedName>
</protein>
<gene>
    <name evidence="1" type="ORF">I79_012391</name>
</gene>
<sequence>MVSLHSIRKSSIFRSPVLLLKKDTPLYENFPEHQRTHIDKTVREKDVRRTLFCPRIWSASECSYTVDNENPVENKNVGSLLFRGDTVDMPDSGGHRVLHLLSSHSINLTCQTLFTQVSQLRENSYWN</sequence>
<evidence type="ECO:0000313" key="2">
    <source>
        <dbReference type="Proteomes" id="UP000001075"/>
    </source>
</evidence>
<dbReference type="Proteomes" id="UP000001075">
    <property type="component" value="Unassembled WGS sequence"/>
</dbReference>
<proteinExistence type="predicted"/>